<evidence type="ECO:0000313" key="5">
    <source>
        <dbReference type="EMBL" id="MBO8473719.1"/>
    </source>
</evidence>
<dbReference type="GO" id="GO:0042586">
    <property type="term" value="F:peptide deformylase activity"/>
    <property type="evidence" value="ECO:0007669"/>
    <property type="project" value="UniProtKB-UniRule"/>
</dbReference>
<reference evidence="5" key="2">
    <citation type="journal article" date="2021" name="PeerJ">
        <title>Extensive microbial diversity within the chicken gut microbiome revealed by metagenomics and culture.</title>
        <authorList>
            <person name="Gilroy R."/>
            <person name="Ravi A."/>
            <person name="Getino M."/>
            <person name="Pursley I."/>
            <person name="Horton D.L."/>
            <person name="Alikhan N.F."/>
            <person name="Baker D."/>
            <person name="Gharbi K."/>
            <person name="Hall N."/>
            <person name="Watson M."/>
            <person name="Adriaenssens E.M."/>
            <person name="Foster-Nyarko E."/>
            <person name="Jarju S."/>
            <person name="Secka A."/>
            <person name="Antonio M."/>
            <person name="Oren A."/>
            <person name="Chaudhuri R.R."/>
            <person name="La Ragione R."/>
            <person name="Hildebrand F."/>
            <person name="Pallen M.J."/>
        </authorList>
    </citation>
    <scope>NUCLEOTIDE SEQUENCE</scope>
    <source>
        <strain evidence="5">B1-13419</strain>
    </source>
</reference>
<dbReference type="SUPFAM" id="SSF56420">
    <property type="entry name" value="Peptide deformylase"/>
    <property type="match status" value="1"/>
</dbReference>
<comment type="cofactor">
    <cofactor evidence="4">
        <name>Fe(2+)</name>
        <dbReference type="ChEBI" id="CHEBI:29033"/>
    </cofactor>
    <text evidence="4">Binds 1 Fe(2+) ion.</text>
</comment>
<dbReference type="EMBL" id="JADIMD010000003">
    <property type="protein sequence ID" value="MBO8473719.1"/>
    <property type="molecule type" value="Genomic_DNA"/>
</dbReference>
<dbReference type="Proteomes" id="UP000823757">
    <property type="component" value="Unassembled WGS sequence"/>
</dbReference>
<dbReference type="InterPro" id="IPR036821">
    <property type="entry name" value="Peptide_deformylase_sf"/>
</dbReference>
<dbReference type="NCBIfam" id="TIGR00079">
    <property type="entry name" value="pept_deformyl"/>
    <property type="match status" value="1"/>
</dbReference>
<gene>
    <name evidence="4 5" type="primary">def</name>
    <name evidence="5" type="ORF">IAB91_00305</name>
</gene>
<dbReference type="EC" id="3.5.1.88" evidence="4"/>
<keyword evidence="3 4" id="KW-0378">Hydrolase</keyword>
<organism evidence="5 6">
    <name type="scientific">Candidatus Cryptobacteroides faecigallinarum</name>
    <dbReference type="NCBI Taxonomy" id="2840763"/>
    <lineage>
        <taxon>Bacteria</taxon>
        <taxon>Pseudomonadati</taxon>
        <taxon>Bacteroidota</taxon>
        <taxon>Bacteroidia</taxon>
        <taxon>Bacteroidales</taxon>
        <taxon>Candidatus Cryptobacteroides</taxon>
    </lineage>
</organism>
<dbReference type="PANTHER" id="PTHR10458:SF22">
    <property type="entry name" value="PEPTIDE DEFORMYLASE"/>
    <property type="match status" value="1"/>
</dbReference>
<evidence type="ECO:0000256" key="1">
    <source>
        <dbReference type="ARBA" id="ARBA00010759"/>
    </source>
</evidence>
<feature type="binding site" evidence="4">
    <location>
        <position position="178"/>
    </location>
    <ligand>
        <name>Fe cation</name>
        <dbReference type="ChEBI" id="CHEBI:24875"/>
    </ligand>
</feature>
<keyword evidence="4" id="KW-0408">Iron</keyword>
<dbReference type="GO" id="GO:0046872">
    <property type="term" value="F:metal ion binding"/>
    <property type="evidence" value="ECO:0007669"/>
    <property type="project" value="UniProtKB-KW"/>
</dbReference>
<feature type="binding site" evidence="4">
    <location>
        <position position="182"/>
    </location>
    <ligand>
        <name>Fe cation</name>
        <dbReference type="ChEBI" id="CHEBI:24875"/>
    </ligand>
</feature>
<comment type="caution">
    <text evidence="5">The sequence shown here is derived from an EMBL/GenBank/DDBJ whole genome shotgun (WGS) entry which is preliminary data.</text>
</comment>
<dbReference type="Gene3D" id="3.90.45.10">
    <property type="entry name" value="Peptide deformylase"/>
    <property type="match status" value="1"/>
</dbReference>
<evidence type="ECO:0000313" key="6">
    <source>
        <dbReference type="Proteomes" id="UP000823757"/>
    </source>
</evidence>
<feature type="active site" evidence="4">
    <location>
        <position position="179"/>
    </location>
</feature>
<name>A0A9D9NH99_9BACT</name>
<sequence length="192" mass="21115">MMALLSSVLSAVCGCVAGNAPRLSGAEKGIIDADGIMRVLSISDRKDSLVLRSKCVDFPKRALRSERFHRLADRMVATVTDSTQDGVGIAGPQVGLKRRVVAVQRFDKEGKPFEVYPNIRIVYRSEETQTGPEGCLSVPDIYGNVERSQTVVISYIDINTLKPVRDTVSGFTAVIFQHETDHLDGILFTDRM</sequence>
<feature type="binding site" evidence="4">
    <location>
        <position position="135"/>
    </location>
    <ligand>
        <name>Fe cation</name>
        <dbReference type="ChEBI" id="CHEBI:24875"/>
    </ligand>
</feature>
<comment type="function">
    <text evidence="4">Removes the formyl group from the N-terminal Met of newly synthesized proteins. Requires at least a dipeptide for an efficient rate of reaction. N-terminal L-methionine is a prerequisite for activity but the enzyme has broad specificity at other positions.</text>
</comment>
<dbReference type="InterPro" id="IPR023635">
    <property type="entry name" value="Peptide_deformylase"/>
</dbReference>
<reference evidence="5" key="1">
    <citation type="submission" date="2020-10" db="EMBL/GenBank/DDBJ databases">
        <authorList>
            <person name="Gilroy R."/>
        </authorList>
    </citation>
    <scope>NUCLEOTIDE SEQUENCE</scope>
    <source>
        <strain evidence="5">B1-13419</strain>
    </source>
</reference>
<dbReference type="Pfam" id="PF01327">
    <property type="entry name" value="Pep_deformylase"/>
    <property type="match status" value="1"/>
</dbReference>
<comment type="catalytic activity">
    <reaction evidence="4">
        <text>N-terminal N-formyl-L-methionyl-[peptide] + H2O = N-terminal L-methionyl-[peptide] + formate</text>
        <dbReference type="Rhea" id="RHEA:24420"/>
        <dbReference type="Rhea" id="RHEA-COMP:10639"/>
        <dbReference type="Rhea" id="RHEA-COMP:10640"/>
        <dbReference type="ChEBI" id="CHEBI:15377"/>
        <dbReference type="ChEBI" id="CHEBI:15740"/>
        <dbReference type="ChEBI" id="CHEBI:49298"/>
        <dbReference type="ChEBI" id="CHEBI:64731"/>
        <dbReference type="EC" id="3.5.1.88"/>
    </reaction>
</comment>
<dbReference type="PRINTS" id="PR01576">
    <property type="entry name" value="PDEFORMYLASE"/>
</dbReference>
<dbReference type="GO" id="GO:0006412">
    <property type="term" value="P:translation"/>
    <property type="evidence" value="ECO:0007669"/>
    <property type="project" value="UniProtKB-UniRule"/>
</dbReference>
<protein>
    <recommendedName>
        <fullName evidence="4">Peptide deformylase</fullName>
        <shortName evidence="4">PDF</shortName>
        <ecNumber evidence="4">3.5.1.88</ecNumber>
    </recommendedName>
    <alternativeName>
        <fullName evidence="4">Polypeptide deformylase</fullName>
    </alternativeName>
</protein>
<keyword evidence="4" id="KW-0648">Protein biosynthesis</keyword>
<evidence type="ECO:0000256" key="2">
    <source>
        <dbReference type="ARBA" id="ARBA00022723"/>
    </source>
</evidence>
<keyword evidence="2 4" id="KW-0479">Metal-binding</keyword>
<dbReference type="AlphaFoldDB" id="A0A9D9NH99"/>
<dbReference type="CDD" id="cd00487">
    <property type="entry name" value="Pep_deformylase"/>
    <property type="match status" value="1"/>
</dbReference>
<accession>A0A9D9NH99</accession>
<proteinExistence type="inferred from homology"/>
<evidence type="ECO:0000256" key="3">
    <source>
        <dbReference type="ARBA" id="ARBA00022801"/>
    </source>
</evidence>
<dbReference type="HAMAP" id="MF_00163">
    <property type="entry name" value="Pep_deformylase"/>
    <property type="match status" value="1"/>
</dbReference>
<comment type="similarity">
    <text evidence="1 4">Belongs to the polypeptide deformylase family.</text>
</comment>
<dbReference type="PANTHER" id="PTHR10458">
    <property type="entry name" value="PEPTIDE DEFORMYLASE"/>
    <property type="match status" value="1"/>
</dbReference>
<evidence type="ECO:0000256" key="4">
    <source>
        <dbReference type="HAMAP-Rule" id="MF_00163"/>
    </source>
</evidence>